<dbReference type="Pfam" id="PF25881">
    <property type="entry name" value="HH_YBHG"/>
    <property type="match status" value="1"/>
</dbReference>
<proteinExistence type="predicted"/>
<dbReference type="InterPro" id="IPR059052">
    <property type="entry name" value="HH_YbhG-like"/>
</dbReference>
<dbReference type="InterPro" id="IPR058792">
    <property type="entry name" value="Beta-barrel_RND_2"/>
</dbReference>
<dbReference type="PRINTS" id="PR01490">
    <property type="entry name" value="RTXTOXIND"/>
</dbReference>
<gene>
    <name evidence="4" type="ORF">C5Y96_17680</name>
</gene>
<evidence type="ECO:0000313" key="4">
    <source>
        <dbReference type="EMBL" id="PQO27372.1"/>
    </source>
</evidence>
<feature type="domain" description="YbhG-like alpha-helical hairpin" evidence="2">
    <location>
        <begin position="115"/>
        <end position="215"/>
    </location>
</feature>
<dbReference type="GO" id="GO:0005886">
    <property type="term" value="C:plasma membrane"/>
    <property type="evidence" value="ECO:0007669"/>
    <property type="project" value="TreeGrafter"/>
</dbReference>
<dbReference type="AlphaFoldDB" id="A0A2S8F5D4"/>
<dbReference type="Proteomes" id="UP000240009">
    <property type="component" value="Unassembled WGS sequence"/>
</dbReference>
<organism evidence="4 5">
    <name type="scientific">Blastopirellula marina</name>
    <dbReference type="NCBI Taxonomy" id="124"/>
    <lineage>
        <taxon>Bacteria</taxon>
        <taxon>Pseudomonadati</taxon>
        <taxon>Planctomycetota</taxon>
        <taxon>Planctomycetia</taxon>
        <taxon>Pirellulales</taxon>
        <taxon>Pirellulaceae</taxon>
        <taxon>Blastopirellula</taxon>
    </lineage>
</organism>
<accession>A0A2S8F5D4</accession>
<feature type="coiled-coil region" evidence="1">
    <location>
        <begin position="195"/>
        <end position="255"/>
    </location>
</feature>
<evidence type="ECO:0000259" key="3">
    <source>
        <dbReference type="Pfam" id="PF25954"/>
    </source>
</evidence>
<dbReference type="EMBL" id="PUIA01000057">
    <property type="protein sequence ID" value="PQO27372.1"/>
    <property type="molecule type" value="Genomic_DNA"/>
</dbReference>
<evidence type="ECO:0000256" key="1">
    <source>
        <dbReference type="SAM" id="Coils"/>
    </source>
</evidence>
<dbReference type="Gene3D" id="2.40.50.100">
    <property type="match status" value="1"/>
</dbReference>
<dbReference type="SUPFAM" id="SSF111369">
    <property type="entry name" value="HlyD-like secretion proteins"/>
    <property type="match status" value="3"/>
</dbReference>
<dbReference type="PANTHER" id="PTHR30438">
    <property type="entry name" value="36 KDA ANTIGEN-RELATED"/>
    <property type="match status" value="1"/>
</dbReference>
<dbReference type="OrthoDB" id="9778236at2"/>
<protein>
    <submittedName>
        <fullName evidence="4">Uncharacterized protein</fullName>
    </submittedName>
</protein>
<comment type="caution">
    <text evidence="4">The sequence shown here is derived from an EMBL/GenBank/DDBJ whole genome shotgun (WGS) entry which is preliminary data.</text>
</comment>
<name>A0A2S8F5D4_9BACT</name>
<evidence type="ECO:0000259" key="2">
    <source>
        <dbReference type="Pfam" id="PF25881"/>
    </source>
</evidence>
<dbReference type="RefSeq" id="WP_105356045.1">
    <property type="nucleotide sequence ID" value="NZ_PUIA01000057.1"/>
</dbReference>
<dbReference type="PANTHER" id="PTHR30438:SF2">
    <property type="entry name" value="MEMBRANE PROTEIN"/>
    <property type="match status" value="1"/>
</dbReference>
<sequence length="378" mass="41764">MIYRFLVIGLVIVVLGGLVAYSKFVPEPNIVSGFLEADEIRIGSRVGGRVKSVFVKEGQSVAKGQLLVELEPFDLLQREQEAVEVLVQREADYQRLKAGFRAEEIAQAEARSLQAQAYLDKLKAGPREQEIKAANGRVEVAEAALVLAKQNYKRRNELFEKNTISREEFDSASKELDAANAEVAVRRQELDLLEAGTREEEIREAEGQLAEAKAAWDLVKNGSRAEDIAAAKAARDAAQASVEVIREQKKELQITSSVDGFVESLDLQPGDLVAASAPVLSVLDQENLWVRCYVPQNRHAIDVGEKLRVTVDGLPDEEYIGEVVFVARQAEFTPSNVQTLEDRSKLVFRTKVELNEQVGRLRPGMTVNVSLDPVGDAP</sequence>
<keyword evidence="1" id="KW-0175">Coiled coil</keyword>
<dbReference type="Pfam" id="PF25954">
    <property type="entry name" value="Beta-barrel_RND_2"/>
    <property type="match status" value="1"/>
</dbReference>
<dbReference type="Gene3D" id="2.40.30.170">
    <property type="match status" value="1"/>
</dbReference>
<evidence type="ECO:0000313" key="5">
    <source>
        <dbReference type="Proteomes" id="UP000240009"/>
    </source>
</evidence>
<dbReference type="Gene3D" id="1.10.287.470">
    <property type="entry name" value="Helix hairpin bin"/>
    <property type="match status" value="1"/>
</dbReference>
<reference evidence="4 5" key="1">
    <citation type="submission" date="2018-02" db="EMBL/GenBank/DDBJ databases">
        <title>Comparative genomes isolates from brazilian mangrove.</title>
        <authorList>
            <person name="Araujo J.E."/>
            <person name="Taketani R.G."/>
            <person name="Silva M.C.P."/>
            <person name="Loureco M.V."/>
            <person name="Andreote F.D."/>
        </authorList>
    </citation>
    <scope>NUCLEOTIDE SEQUENCE [LARGE SCALE GENOMIC DNA]</scope>
    <source>
        <strain evidence="4 5">HEX-2 MGV</strain>
    </source>
</reference>
<feature type="domain" description="CusB-like beta-barrel" evidence="3">
    <location>
        <begin position="288"/>
        <end position="372"/>
    </location>
</feature>